<dbReference type="Proteomes" id="UP000218934">
    <property type="component" value="Unassembled WGS sequence"/>
</dbReference>
<evidence type="ECO:0008006" key="4">
    <source>
        <dbReference type="Google" id="ProtNLM"/>
    </source>
</evidence>
<keyword evidence="3" id="KW-1185">Reference proteome</keyword>
<name>A0A2A4FSS3_9SPHN</name>
<keyword evidence="1" id="KW-0732">Signal</keyword>
<dbReference type="OrthoDB" id="7539369at2"/>
<protein>
    <recommendedName>
        <fullName evidence="4">Beta-barrel porin 2</fullName>
    </recommendedName>
</protein>
<gene>
    <name evidence="2" type="ORF">COO09_20020</name>
</gene>
<feature type="chain" id="PRO_5012810919" description="Beta-barrel porin 2" evidence="1">
    <location>
        <begin position="28"/>
        <end position="391"/>
    </location>
</feature>
<reference evidence="2 3" key="1">
    <citation type="submission" date="2017-09" db="EMBL/GenBank/DDBJ databases">
        <title>The Catabolism of 3,6-Dichlorosalicylic acid is Initiated by the Cytochrome P450 Monooxygenase DsmABC in Rhizorhabdus dicambivorans Ndbn-20.</title>
        <authorList>
            <person name="Na L."/>
        </authorList>
    </citation>
    <scope>NUCLEOTIDE SEQUENCE [LARGE SCALE GENOMIC DNA]</scope>
    <source>
        <strain evidence="2 3">Ndbn-20m</strain>
    </source>
</reference>
<feature type="signal peptide" evidence="1">
    <location>
        <begin position="1"/>
        <end position="27"/>
    </location>
</feature>
<dbReference type="RefSeq" id="WP_066968278.1">
    <property type="nucleotide sequence ID" value="NZ_CP023449.1"/>
</dbReference>
<dbReference type="SUPFAM" id="SSF56935">
    <property type="entry name" value="Porins"/>
    <property type="match status" value="1"/>
</dbReference>
<evidence type="ECO:0000313" key="2">
    <source>
        <dbReference type="EMBL" id="PCE40498.1"/>
    </source>
</evidence>
<dbReference type="AlphaFoldDB" id="A0A2A4FSS3"/>
<evidence type="ECO:0000256" key="1">
    <source>
        <dbReference type="SAM" id="SignalP"/>
    </source>
</evidence>
<accession>A0A2A4FSS3</accession>
<dbReference type="KEGG" id="rdi:CMV14_23610"/>
<dbReference type="EMBL" id="NWUF01000027">
    <property type="protein sequence ID" value="PCE40498.1"/>
    <property type="molecule type" value="Genomic_DNA"/>
</dbReference>
<sequence length="391" mass="42002">MSRHLHPVALGGLAALALLHAASPAFAKAEFSVESEVRLGYDVNPFLTAGNDLASPYVKGSVNPRLTQTDSQGQTTLDAYIDRTEYLKRYGGTNEYGAELATQRKVSPKLSVYGSLRYDSEVIGLGDDEVTGQPTDAVDVNLIGLRRRADTYSASGGWEYQATPKDTISANGGYTMTRYGNSPAGNDTDNIGGSLAWKHAINARTKIGVRGSVYRIDYDTPGLSTLIMQPTVTFSTLLSATWKLDLSAGVTFSDLSVPAPLMDSRKTGFAASAQLCHTGAKDYFCLFGDRSVSASGVGGTVVRDQIGVTYRRSLDERLGFVWNGTYARSQSQAGGIGTRHYVSGRAGLDWQVARNLKIGAEGRYRDIYGQGFPVKADIGGDIYATIQLQGR</sequence>
<organism evidence="2 3">
    <name type="scientific">Rhizorhabdus dicambivorans</name>
    <dbReference type="NCBI Taxonomy" id="1850238"/>
    <lineage>
        <taxon>Bacteria</taxon>
        <taxon>Pseudomonadati</taxon>
        <taxon>Pseudomonadota</taxon>
        <taxon>Alphaproteobacteria</taxon>
        <taxon>Sphingomonadales</taxon>
        <taxon>Sphingomonadaceae</taxon>
        <taxon>Rhizorhabdus</taxon>
    </lineage>
</organism>
<proteinExistence type="predicted"/>
<evidence type="ECO:0000313" key="3">
    <source>
        <dbReference type="Proteomes" id="UP000218934"/>
    </source>
</evidence>
<comment type="caution">
    <text evidence="2">The sequence shown here is derived from an EMBL/GenBank/DDBJ whole genome shotgun (WGS) entry which is preliminary data.</text>
</comment>